<dbReference type="AlphaFoldDB" id="A0AAV8VRT5"/>
<feature type="compositionally biased region" description="Polar residues" evidence="2">
    <location>
        <begin position="116"/>
        <end position="129"/>
    </location>
</feature>
<feature type="coiled-coil region" evidence="1">
    <location>
        <begin position="73"/>
        <end position="100"/>
    </location>
</feature>
<feature type="region of interest" description="Disordered" evidence="2">
    <location>
        <begin position="105"/>
        <end position="172"/>
    </location>
</feature>
<name>A0AAV8VRT5_9CUCU</name>
<evidence type="ECO:0000256" key="1">
    <source>
        <dbReference type="SAM" id="Coils"/>
    </source>
</evidence>
<sequence length="172" mass="19294">MPSDSGSVRCHNGVYDRLAIHIPNLSEPNNTYRSSEPSSATFNKIITDLKIDKKTTQSLVVINKIQNALQKHIDTVVQNLSEAESQLYELEEEVKQLEIMQKLKKLNNDERESDNTEGSNETSSQSAENSPVPERKVNNRIDSSSDESPTRTVKKTPVGRRVRGKRKAAETS</sequence>
<proteinExistence type="predicted"/>
<evidence type="ECO:0000256" key="2">
    <source>
        <dbReference type="SAM" id="MobiDB-lite"/>
    </source>
</evidence>
<dbReference type="EMBL" id="JANEYG010000035">
    <property type="protein sequence ID" value="KAJ8917118.1"/>
    <property type="molecule type" value="Genomic_DNA"/>
</dbReference>
<gene>
    <name evidence="3" type="ORF">NQ315_012608</name>
</gene>
<organism evidence="3 4">
    <name type="scientific">Exocentrus adspersus</name>
    <dbReference type="NCBI Taxonomy" id="1586481"/>
    <lineage>
        <taxon>Eukaryota</taxon>
        <taxon>Metazoa</taxon>
        <taxon>Ecdysozoa</taxon>
        <taxon>Arthropoda</taxon>
        <taxon>Hexapoda</taxon>
        <taxon>Insecta</taxon>
        <taxon>Pterygota</taxon>
        <taxon>Neoptera</taxon>
        <taxon>Endopterygota</taxon>
        <taxon>Coleoptera</taxon>
        <taxon>Polyphaga</taxon>
        <taxon>Cucujiformia</taxon>
        <taxon>Chrysomeloidea</taxon>
        <taxon>Cerambycidae</taxon>
        <taxon>Lamiinae</taxon>
        <taxon>Acanthocinini</taxon>
        <taxon>Exocentrus</taxon>
    </lineage>
</organism>
<feature type="compositionally biased region" description="Polar residues" evidence="2">
    <location>
        <begin position="140"/>
        <end position="151"/>
    </location>
</feature>
<keyword evidence="4" id="KW-1185">Reference proteome</keyword>
<protein>
    <submittedName>
        <fullName evidence="3">Uncharacterized protein</fullName>
    </submittedName>
</protein>
<accession>A0AAV8VRT5</accession>
<comment type="caution">
    <text evidence="3">The sequence shown here is derived from an EMBL/GenBank/DDBJ whole genome shotgun (WGS) entry which is preliminary data.</text>
</comment>
<evidence type="ECO:0000313" key="3">
    <source>
        <dbReference type="EMBL" id="KAJ8917118.1"/>
    </source>
</evidence>
<dbReference type="Proteomes" id="UP001159042">
    <property type="component" value="Unassembled WGS sequence"/>
</dbReference>
<feature type="compositionally biased region" description="Basic residues" evidence="2">
    <location>
        <begin position="152"/>
        <end position="166"/>
    </location>
</feature>
<keyword evidence="1" id="KW-0175">Coiled coil</keyword>
<evidence type="ECO:0000313" key="4">
    <source>
        <dbReference type="Proteomes" id="UP001159042"/>
    </source>
</evidence>
<reference evidence="3 4" key="1">
    <citation type="journal article" date="2023" name="Insect Mol. Biol.">
        <title>Genome sequencing provides insights into the evolution of gene families encoding plant cell wall-degrading enzymes in longhorned beetles.</title>
        <authorList>
            <person name="Shin N.R."/>
            <person name="Okamura Y."/>
            <person name="Kirsch R."/>
            <person name="Pauchet Y."/>
        </authorList>
    </citation>
    <scope>NUCLEOTIDE SEQUENCE [LARGE SCALE GENOMIC DNA]</scope>
    <source>
        <strain evidence="3">EAD_L_NR</strain>
    </source>
</reference>